<name>A0A2A6CAK0_PRIPA</name>
<dbReference type="EnsemblMetazoa" id="PPA39001.1">
    <property type="protein sequence ID" value="PPA39001.1"/>
    <property type="gene ID" value="WBGene00277370"/>
</dbReference>
<dbReference type="InterPro" id="IPR036465">
    <property type="entry name" value="vWFA_dom_sf"/>
</dbReference>
<dbReference type="Pfam" id="PF00092">
    <property type="entry name" value="VWA"/>
    <property type="match status" value="1"/>
</dbReference>
<gene>
    <name evidence="1" type="primary">WBGene00277370</name>
</gene>
<dbReference type="InterPro" id="IPR002035">
    <property type="entry name" value="VWF_A"/>
</dbReference>
<accession>A0A8R1YWL8</accession>
<evidence type="ECO:0000313" key="1">
    <source>
        <dbReference type="EnsemblMetazoa" id="PPA39001.1"/>
    </source>
</evidence>
<reference evidence="1" key="2">
    <citation type="submission" date="2022-06" db="UniProtKB">
        <authorList>
            <consortium name="EnsemblMetazoa"/>
        </authorList>
    </citation>
    <scope>IDENTIFICATION</scope>
    <source>
        <strain evidence="1">PS312</strain>
    </source>
</reference>
<dbReference type="SUPFAM" id="SSF53300">
    <property type="entry name" value="vWA-like"/>
    <property type="match status" value="1"/>
</dbReference>
<dbReference type="AlphaFoldDB" id="A0A2A6CAK0"/>
<organism evidence="1 2">
    <name type="scientific">Pristionchus pacificus</name>
    <name type="common">Parasitic nematode worm</name>
    <dbReference type="NCBI Taxonomy" id="54126"/>
    <lineage>
        <taxon>Eukaryota</taxon>
        <taxon>Metazoa</taxon>
        <taxon>Ecdysozoa</taxon>
        <taxon>Nematoda</taxon>
        <taxon>Chromadorea</taxon>
        <taxon>Rhabditida</taxon>
        <taxon>Rhabditina</taxon>
        <taxon>Diplogasteromorpha</taxon>
        <taxon>Diplogasteroidea</taxon>
        <taxon>Neodiplogasteridae</taxon>
        <taxon>Pristionchus</taxon>
    </lineage>
</organism>
<dbReference type="PROSITE" id="PS50234">
    <property type="entry name" value="VWFA"/>
    <property type="match status" value="1"/>
</dbReference>
<dbReference type="Proteomes" id="UP000005239">
    <property type="component" value="Unassembled WGS sequence"/>
</dbReference>
<reference evidence="2" key="1">
    <citation type="journal article" date="2008" name="Nat. Genet.">
        <title>The Pristionchus pacificus genome provides a unique perspective on nematode lifestyle and parasitism.</title>
        <authorList>
            <person name="Dieterich C."/>
            <person name="Clifton S.W."/>
            <person name="Schuster L.N."/>
            <person name="Chinwalla A."/>
            <person name="Delehaunty K."/>
            <person name="Dinkelacker I."/>
            <person name="Fulton L."/>
            <person name="Fulton R."/>
            <person name="Godfrey J."/>
            <person name="Minx P."/>
            <person name="Mitreva M."/>
            <person name="Roeseler W."/>
            <person name="Tian H."/>
            <person name="Witte H."/>
            <person name="Yang S.P."/>
            <person name="Wilson R.K."/>
            <person name="Sommer R.J."/>
        </authorList>
    </citation>
    <scope>NUCLEOTIDE SEQUENCE [LARGE SCALE GENOMIC DNA]</scope>
    <source>
        <strain evidence="2">PS312</strain>
    </source>
</reference>
<keyword evidence="2" id="KW-1185">Reference proteome</keyword>
<dbReference type="Gene3D" id="3.40.50.410">
    <property type="entry name" value="von Willebrand factor, type A domain"/>
    <property type="match status" value="1"/>
</dbReference>
<dbReference type="CDD" id="cd00198">
    <property type="entry name" value="vWFA"/>
    <property type="match status" value="1"/>
</dbReference>
<protein>
    <submittedName>
        <fullName evidence="1">VWA domain-containing protein</fullName>
    </submittedName>
</protein>
<dbReference type="OrthoDB" id="199024at2759"/>
<proteinExistence type="predicted"/>
<sequence>MQYFLLTWSRFWNREYPCFSNYWADFVMLLDISASISKEDFLKMINFISEFLTFIDVDRTENRFSLIDFDAVAHLIIPLVPKDTTQEMMGLMKAKEHDDSGS</sequence>
<evidence type="ECO:0000313" key="2">
    <source>
        <dbReference type="Proteomes" id="UP000005239"/>
    </source>
</evidence>
<accession>A0A2A6CAK0</accession>